<dbReference type="InterPro" id="IPR017853">
    <property type="entry name" value="GH"/>
</dbReference>
<reference evidence="7" key="1">
    <citation type="submission" date="2023-05" db="EMBL/GenBank/DDBJ databases">
        <authorList>
            <person name="Huff M."/>
        </authorList>
    </citation>
    <scope>NUCLEOTIDE SEQUENCE</scope>
</reference>
<dbReference type="GO" id="GO:0008422">
    <property type="term" value="F:beta-glucosidase activity"/>
    <property type="evidence" value="ECO:0007669"/>
    <property type="project" value="TreeGrafter"/>
</dbReference>
<accession>A0AAD1Z3M4</accession>
<sequence>MPGQWIYIDENIRKVKEVRRMTNCIQWFVEQIVIGEYPESMTTNVGECLPNFTEKEEKIVKGSYDFLGTNYYTATYAANDPTKPTTDNYLTDSHVSPSSSTSASHLYVSSSQPRVGSVLAIQFLHPSTVPVSPPCRRLRAIDQLLRLCNLLQKTRYQSLSFVNIPTKLVITFLGYYPSLISLNGEEDASGRSKQSRGEKKSHKAMLKLGMKPIPGVSRVTVKKSKNGSLFTGFDSYFLVDFFECPGL</sequence>
<dbReference type="InterPro" id="IPR038187">
    <property type="entry name" value="NAC_A/B_dom_sf"/>
</dbReference>
<dbReference type="SUPFAM" id="SSF51445">
    <property type="entry name" value="(Trans)glycosidases"/>
    <property type="match status" value="1"/>
</dbReference>
<evidence type="ECO:0000256" key="2">
    <source>
        <dbReference type="ARBA" id="ARBA00022801"/>
    </source>
</evidence>
<feature type="domain" description="NAC-A/B" evidence="6">
    <location>
        <begin position="195"/>
        <end position="247"/>
    </location>
</feature>
<evidence type="ECO:0000256" key="1">
    <source>
        <dbReference type="ARBA" id="ARBA00010838"/>
    </source>
</evidence>
<evidence type="ECO:0000256" key="3">
    <source>
        <dbReference type="ARBA" id="ARBA00023295"/>
    </source>
</evidence>
<organism evidence="7 8">
    <name type="scientific">Fraxinus pennsylvanica</name>
    <dbReference type="NCBI Taxonomy" id="56036"/>
    <lineage>
        <taxon>Eukaryota</taxon>
        <taxon>Viridiplantae</taxon>
        <taxon>Streptophyta</taxon>
        <taxon>Embryophyta</taxon>
        <taxon>Tracheophyta</taxon>
        <taxon>Spermatophyta</taxon>
        <taxon>Magnoliopsida</taxon>
        <taxon>eudicotyledons</taxon>
        <taxon>Gunneridae</taxon>
        <taxon>Pentapetalae</taxon>
        <taxon>asterids</taxon>
        <taxon>lamiids</taxon>
        <taxon>Lamiales</taxon>
        <taxon>Oleaceae</taxon>
        <taxon>Oleeae</taxon>
        <taxon>Fraxinus</taxon>
    </lineage>
</organism>
<comment type="similarity">
    <text evidence="1 4">Belongs to the glycosyl hydrolase 1 family.</text>
</comment>
<proteinExistence type="inferred from homology"/>
<dbReference type="GO" id="GO:0005975">
    <property type="term" value="P:carbohydrate metabolic process"/>
    <property type="evidence" value="ECO:0007669"/>
    <property type="project" value="InterPro"/>
</dbReference>
<dbReference type="InterPro" id="IPR001360">
    <property type="entry name" value="Glyco_hydro_1"/>
</dbReference>
<keyword evidence="3" id="KW-0326">Glycosidase</keyword>
<evidence type="ECO:0000313" key="7">
    <source>
        <dbReference type="EMBL" id="CAI9760956.1"/>
    </source>
</evidence>
<keyword evidence="5" id="KW-0805">Transcription regulation</keyword>
<dbReference type="PROSITE" id="PS51151">
    <property type="entry name" value="NAC_AB"/>
    <property type="match status" value="1"/>
</dbReference>
<dbReference type="PANTHER" id="PTHR10353:SF137">
    <property type="entry name" value="MYROSINASE 3-RELATED"/>
    <property type="match status" value="1"/>
</dbReference>
<dbReference type="AlphaFoldDB" id="A0AAD1Z3M4"/>
<dbReference type="Gene3D" id="2.20.70.30">
    <property type="entry name" value="Nascent polypeptide-associated complex domain"/>
    <property type="match status" value="1"/>
</dbReference>
<evidence type="ECO:0000256" key="5">
    <source>
        <dbReference type="RuleBase" id="RU361272"/>
    </source>
</evidence>
<dbReference type="PANTHER" id="PTHR10353">
    <property type="entry name" value="GLYCOSYL HYDROLASE"/>
    <property type="match status" value="1"/>
</dbReference>
<dbReference type="Proteomes" id="UP000834106">
    <property type="component" value="Chromosome 5"/>
</dbReference>
<keyword evidence="8" id="KW-1185">Reference proteome</keyword>
<keyword evidence="2" id="KW-0378">Hydrolase</keyword>
<keyword evidence="5" id="KW-0804">Transcription</keyword>
<comment type="subunit">
    <text evidence="5">Part of the nascent polypeptide-associated complex (NAC).</text>
</comment>
<dbReference type="Gene3D" id="3.20.20.80">
    <property type="entry name" value="Glycosidases"/>
    <property type="match status" value="1"/>
</dbReference>
<dbReference type="Pfam" id="PF00232">
    <property type="entry name" value="Glyco_hydro_1"/>
    <property type="match status" value="1"/>
</dbReference>
<dbReference type="EMBL" id="OU503040">
    <property type="protein sequence ID" value="CAI9760956.1"/>
    <property type="molecule type" value="Genomic_DNA"/>
</dbReference>
<dbReference type="InterPro" id="IPR002715">
    <property type="entry name" value="Nas_poly-pep-assoc_cplx_dom"/>
</dbReference>
<name>A0AAD1Z3M4_9LAMI</name>
<evidence type="ECO:0000256" key="4">
    <source>
        <dbReference type="RuleBase" id="RU003690"/>
    </source>
</evidence>
<evidence type="ECO:0000313" key="8">
    <source>
        <dbReference type="Proteomes" id="UP000834106"/>
    </source>
</evidence>
<evidence type="ECO:0000259" key="6">
    <source>
        <dbReference type="PROSITE" id="PS51151"/>
    </source>
</evidence>
<dbReference type="Pfam" id="PF01849">
    <property type="entry name" value="NAC"/>
    <property type="match status" value="1"/>
</dbReference>
<gene>
    <name evidence="7" type="ORF">FPE_LOCUS8386</name>
</gene>
<comment type="similarity">
    <text evidence="5">Belongs to the NAC-beta family.</text>
</comment>
<protein>
    <recommendedName>
        <fullName evidence="5">Nascent polypeptide-associated complex subunit beta</fullName>
    </recommendedName>
</protein>